<comment type="PTM">
    <text evidence="6">Binds 1 heme c group covalently per subunit.</text>
</comment>
<dbReference type="GO" id="GO:0020037">
    <property type="term" value="F:heme binding"/>
    <property type="evidence" value="ECO:0007669"/>
    <property type="project" value="InterPro"/>
</dbReference>
<dbReference type="EMBL" id="QXED01000001">
    <property type="protein sequence ID" value="RIV27820.1"/>
    <property type="molecule type" value="Genomic_DNA"/>
</dbReference>
<dbReference type="InterPro" id="IPR036909">
    <property type="entry name" value="Cyt_c-like_dom_sf"/>
</dbReference>
<dbReference type="PROSITE" id="PS51007">
    <property type="entry name" value="CYTC"/>
    <property type="match status" value="1"/>
</dbReference>
<feature type="binding site" description="covalent" evidence="6">
    <location>
        <position position="89"/>
    </location>
    <ligand>
        <name>heme c</name>
        <dbReference type="ChEBI" id="CHEBI:61717"/>
    </ligand>
</feature>
<feature type="region of interest" description="Disordered" evidence="7">
    <location>
        <begin position="110"/>
        <end position="132"/>
    </location>
</feature>
<evidence type="ECO:0000313" key="10">
    <source>
        <dbReference type="EMBL" id="RIV27820.1"/>
    </source>
</evidence>
<feature type="chain" id="PRO_5019037834" evidence="8">
    <location>
        <begin position="24"/>
        <end position="132"/>
    </location>
</feature>
<keyword evidence="11" id="KW-1185">Reference proteome</keyword>
<name>A0A418MKA8_9BACT</name>
<dbReference type="Pfam" id="PF00034">
    <property type="entry name" value="Cytochrom_C"/>
    <property type="match status" value="1"/>
</dbReference>
<evidence type="ECO:0000256" key="4">
    <source>
        <dbReference type="ARBA" id="ARBA00022982"/>
    </source>
</evidence>
<dbReference type="RefSeq" id="WP_119666659.1">
    <property type="nucleotide sequence ID" value="NZ_QXED01000001.1"/>
</dbReference>
<protein>
    <submittedName>
        <fullName evidence="10">Cytochrome C</fullName>
    </submittedName>
</protein>
<sequence length="132" mass="14275">MKKTFGFLFATALLTVASYNANAQASTAEIPADMNALMQKYTCIACHRPDQRLVGPAYKDVAKKNYTNEKIVELIYNPVPSNWPGYPPMAPMKQVPKEDALKLAAWINSLDGTPGGGAKKSSTAKKPAAKKS</sequence>
<keyword evidence="1" id="KW-0813">Transport</keyword>
<proteinExistence type="predicted"/>
<comment type="caution">
    <text evidence="10">The sequence shown here is derived from an EMBL/GenBank/DDBJ whole genome shotgun (WGS) entry which is preliminary data.</text>
</comment>
<keyword evidence="2 6" id="KW-0349">Heme</keyword>
<accession>A0A418MKA8</accession>
<reference evidence="10 11" key="1">
    <citation type="submission" date="2018-08" db="EMBL/GenBank/DDBJ databases">
        <title>Fibrisoma montanum sp. nov., isolated from Danxia mountain soil.</title>
        <authorList>
            <person name="Huang Y."/>
        </authorList>
    </citation>
    <scope>NUCLEOTIDE SEQUENCE [LARGE SCALE GENOMIC DNA]</scope>
    <source>
        <strain evidence="10 11">HYT19</strain>
    </source>
</reference>
<dbReference type="InterPro" id="IPR002324">
    <property type="entry name" value="Cyt_c_ID"/>
</dbReference>
<dbReference type="InterPro" id="IPR009056">
    <property type="entry name" value="Cyt_c-like_dom"/>
</dbReference>
<evidence type="ECO:0000256" key="8">
    <source>
        <dbReference type="SAM" id="SignalP"/>
    </source>
</evidence>
<organism evidence="10 11">
    <name type="scientific">Fibrisoma montanum</name>
    <dbReference type="NCBI Taxonomy" id="2305895"/>
    <lineage>
        <taxon>Bacteria</taxon>
        <taxon>Pseudomonadati</taxon>
        <taxon>Bacteroidota</taxon>
        <taxon>Cytophagia</taxon>
        <taxon>Cytophagales</taxon>
        <taxon>Spirosomataceae</taxon>
        <taxon>Fibrisoma</taxon>
    </lineage>
</organism>
<evidence type="ECO:0000256" key="6">
    <source>
        <dbReference type="PIRSR" id="PIRSR602324-1"/>
    </source>
</evidence>
<evidence type="ECO:0000256" key="1">
    <source>
        <dbReference type="ARBA" id="ARBA00022448"/>
    </source>
</evidence>
<dbReference type="Gene3D" id="1.10.760.10">
    <property type="entry name" value="Cytochrome c-like domain"/>
    <property type="match status" value="1"/>
</dbReference>
<evidence type="ECO:0000259" key="9">
    <source>
        <dbReference type="PROSITE" id="PS51007"/>
    </source>
</evidence>
<keyword evidence="5 6" id="KW-0408">Iron</keyword>
<dbReference type="AlphaFoldDB" id="A0A418MKA8"/>
<dbReference type="OrthoDB" id="9814063at2"/>
<keyword evidence="8" id="KW-0732">Signal</keyword>
<dbReference type="PRINTS" id="PR00606">
    <property type="entry name" value="CYTCHROMECID"/>
</dbReference>
<dbReference type="GO" id="GO:0009055">
    <property type="term" value="F:electron transfer activity"/>
    <property type="evidence" value="ECO:0007669"/>
    <property type="project" value="InterPro"/>
</dbReference>
<dbReference type="GO" id="GO:0005506">
    <property type="term" value="F:iron ion binding"/>
    <property type="evidence" value="ECO:0007669"/>
    <property type="project" value="InterPro"/>
</dbReference>
<evidence type="ECO:0000256" key="5">
    <source>
        <dbReference type="ARBA" id="ARBA00023004"/>
    </source>
</evidence>
<feature type="domain" description="Cytochrome c" evidence="9">
    <location>
        <begin position="28"/>
        <end position="111"/>
    </location>
</feature>
<feature type="signal peptide" evidence="8">
    <location>
        <begin position="1"/>
        <end position="23"/>
    </location>
</feature>
<keyword evidence="4" id="KW-0249">Electron transport</keyword>
<dbReference type="SUPFAM" id="SSF46626">
    <property type="entry name" value="Cytochrome c"/>
    <property type="match status" value="1"/>
</dbReference>
<evidence type="ECO:0000256" key="2">
    <source>
        <dbReference type="ARBA" id="ARBA00022617"/>
    </source>
</evidence>
<keyword evidence="3 6" id="KW-0479">Metal-binding</keyword>
<evidence type="ECO:0000256" key="7">
    <source>
        <dbReference type="SAM" id="MobiDB-lite"/>
    </source>
</evidence>
<feature type="binding site" description="covalent" evidence="6">
    <location>
        <position position="43"/>
    </location>
    <ligand>
        <name>heme c</name>
        <dbReference type="ChEBI" id="CHEBI:61717"/>
    </ligand>
</feature>
<evidence type="ECO:0000313" key="11">
    <source>
        <dbReference type="Proteomes" id="UP000283523"/>
    </source>
</evidence>
<dbReference type="Proteomes" id="UP000283523">
    <property type="component" value="Unassembled WGS sequence"/>
</dbReference>
<feature type="binding site" description="covalent" evidence="6">
    <location>
        <position position="47"/>
    </location>
    <ligand>
        <name>heme c</name>
        <dbReference type="ChEBI" id="CHEBI:61717"/>
    </ligand>
</feature>
<evidence type="ECO:0000256" key="3">
    <source>
        <dbReference type="ARBA" id="ARBA00022723"/>
    </source>
</evidence>
<gene>
    <name evidence="10" type="ORF">DYU11_00745</name>
</gene>